<dbReference type="EMBL" id="SJDU01000066">
    <property type="protein sequence ID" value="TKZ35690.1"/>
    <property type="molecule type" value="Genomic_DNA"/>
</dbReference>
<sequence>MTFLELAEEVLKTAKEPLTYREIWEIAISQGLDKKVGSKGKTPTDTLSSRIYTDLKEKSDSKFCITSKRPTTFWLKSREDEVKNIIIQASTIPKVPTKIVSFHERDLHPLLVKFLFESEEFDLYCKTIYHENSKKGEKGKDKWNYPDIVGIHFPFDDYKKETLGLLKNLNKQSCKIYSFEIKKSITWSDIKEYYFQAVSNSSWANEGYLVVFENIEADIFSELIRLNASFGIGIIQLEIDSSSKVILPARQRNLDMQTLDMLVEKNKNFKDFIDDVNKDINANDKFRIAKDRYDKILNDDELEKYIEDKKISK</sequence>
<keyword evidence="1" id="KW-0804">Transcription</keyword>
<dbReference type="InterPro" id="IPR007759">
    <property type="entry name" value="Asxl_HARE-HTH"/>
</dbReference>
<evidence type="ECO:0000313" key="3">
    <source>
        <dbReference type="EMBL" id="TKZ35690.1"/>
    </source>
</evidence>
<accession>A0ABY2TS21</accession>
<evidence type="ECO:0000259" key="2">
    <source>
        <dbReference type="PROSITE" id="PS51913"/>
    </source>
</evidence>
<dbReference type="PROSITE" id="PS51913">
    <property type="entry name" value="HTH_HARE"/>
    <property type="match status" value="1"/>
</dbReference>
<name>A0ABY2TS21_9SPIR</name>
<feature type="domain" description="HTH HARE-type" evidence="2">
    <location>
        <begin position="1"/>
        <end position="78"/>
    </location>
</feature>
<reference evidence="3 4" key="1">
    <citation type="journal article" date="2019" name="Anaerobe">
        <title>Brachyspira catarrhinii sp. nov., an anaerobic intestinal spirochaete isolated from vervet monkeys may have been misidentified as Brachyspira aalborgi in previous studies.</title>
        <authorList>
            <person name="Phillips N.D."/>
            <person name="La T."/>
            <person name="Hampson D.J."/>
        </authorList>
    </citation>
    <scope>NUCLEOTIDE SEQUENCE [LARGE SCALE GENOMIC DNA]</scope>
    <source>
        <strain evidence="3 4">Z12</strain>
    </source>
</reference>
<dbReference type="RefSeq" id="WP_137997830.1">
    <property type="nucleotide sequence ID" value="NZ_SJDU01000066.1"/>
</dbReference>
<dbReference type="Pfam" id="PF05066">
    <property type="entry name" value="HARE-HTH"/>
    <property type="match status" value="1"/>
</dbReference>
<gene>
    <name evidence="3" type="ORF">EZH24_03960</name>
</gene>
<protein>
    <submittedName>
        <fullName evidence="3">HrgA protein</fullName>
    </submittedName>
</protein>
<evidence type="ECO:0000256" key="1">
    <source>
        <dbReference type="ARBA" id="ARBA00023163"/>
    </source>
</evidence>
<organism evidence="3 4">
    <name type="scientific">Brachyspira catarrhinii</name>
    <dbReference type="NCBI Taxonomy" id="2528966"/>
    <lineage>
        <taxon>Bacteria</taxon>
        <taxon>Pseudomonadati</taxon>
        <taxon>Spirochaetota</taxon>
        <taxon>Spirochaetia</taxon>
        <taxon>Brachyspirales</taxon>
        <taxon>Brachyspiraceae</taxon>
        <taxon>Brachyspira</taxon>
    </lineage>
</organism>
<dbReference type="Proteomes" id="UP000310168">
    <property type="component" value="Unassembled WGS sequence"/>
</dbReference>
<proteinExistence type="predicted"/>
<keyword evidence="4" id="KW-1185">Reference proteome</keyword>
<evidence type="ECO:0000313" key="4">
    <source>
        <dbReference type="Proteomes" id="UP000310168"/>
    </source>
</evidence>
<comment type="caution">
    <text evidence="3">The sequence shown here is derived from an EMBL/GenBank/DDBJ whole genome shotgun (WGS) entry which is preliminary data.</text>
</comment>